<dbReference type="Gene3D" id="1.20.140.30">
    <property type="entry name" value="MOB kinase activator"/>
    <property type="match status" value="1"/>
</dbReference>
<keyword evidence="1" id="KW-0479">Metal-binding</keyword>
<dbReference type="InterPro" id="IPR005301">
    <property type="entry name" value="MOB_kinase_act_fam"/>
</dbReference>
<gene>
    <name evidence="3" type="ORF">BCR39DRAFT_527819</name>
</gene>
<evidence type="ECO:0000313" key="3">
    <source>
        <dbReference type="EMBL" id="ORY31020.1"/>
    </source>
</evidence>
<comment type="caution">
    <text evidence="3">The sequence shown here is derived from an EMBL/GenBank/DDBJ whole genome shotgun (WGS) entry which is preliminary data.</text>
</comment>
<organism evidence="3 4">
    <name type="scientific">Naematelia encephala</name>
    <dbReference type="NCBI Taxonomy" id="71784"/>
    <lineage>
        <taxon>Eukaryota</taxon>
        <taxon>Fungi</taxon>
        <taxon>Dikarya</taxon>
        <taxon>Basidiomycota</taxon>
        <taxon>Agaricomycotina</taxon>
        <taxon>Tremellomycetes</taxon>
        <taxon>Tremellales</taxon>
        <taxon>Naemateliaceae</taxon>
        <taxon>Naematelia</taxon>
    </lineage>
</organism>
<feature type="compositionally biased region" description="Polar residues" evidence="2">
    <location>
        <begin position="425"/>
        <end position="440"/>
    </location>
</feature>
<feature type="region of interest" description="Disordered" evidence="2">
    <location>
        <begin position="229"/>
        <end position="503"/>
    </location>
</feature>
<protein>
    <submittedName>
        <fullName evidence="3">Mob1/phocein</fullName>
    </submittedName>
</protein>
<feature type="compositionally biased region" description="Acidic residues" evidence="2">
    <location>
        <begin position="236"/>
        <end position="257"/>
    </location>
</feature>
<dbReference type="STRING" id="71784.A0A1Y2B935"/>
<evidence type="ECO:0000313" key="4">
    <source>
        <dbReference type="Proteomes" id="UP000193986"/>
    </source>
</evidence>
<feature type="compositionally biased region" description="Polar residues" evidence="2">
    <location>
        <begin position="494"/>
        <end position="503"/>
    </location>
</feature>
<dbReference type="Pfam" id="PF03637">
    <property type="entry name" value="Mob1_phocein"/>
    <property type="match status" value="1"/>
</dbReference>
<dbReference type="InterPro" id="IPR036703">
    <property type="entry name" value="MOB_kinase_act_sf"/>
</dbReference>
<reference evidence="3 4" key="1">
    <citation type="submission" date="2016-07" db="EMBL/GenBank/DDBJ databases">
        <title>Pervasive Adenine N6-methylation of Active Genes in Fungi.</title>
        <authorList>
            <consortium name="DOE Joint Genome Institute"/>
            <person name="Mondo S.J."/>
            <person name="Dannebaum R.O."/>
            <person name="Kuo R.C."/>
            <person name="Labutti K."/>
            <person name="Haridas S."/>
            <person name="Kuo A."/>
            <person name="Salamov A."/>
            <person name="Ahrendt S.R."/>
            <person name="Lipzen A."/>
            <person name="Sullivan W."/>
            <person name="Andreopoulos W.B."/>
            <person name="Clum A."/>
            <person name="Lindquist E."/>
            <person name="Daum C."/>
            <person name="Ramamoorthy G.K."/>
            <person name="Gryganskyi A."/>
            <person name="Culley D."/>
            <person name="Magnuson J.K."/>
            <person name="James T.Y."/>
            <person name="O'Malley M.A."/>
            <person name="Stajich J.E."/>
            <person name="Spatafora J.W."/>
            <person name="Visel A."/>
            <person name="Grigoriev I.V."/>
        </authorList>
    </citation>
    <scope>NUCLEOTIDE SEQUENCE [LARGE SCALE GENOMIC DNA]</scope>
    <source>
        <strain evidence="3 4">68-887.2</strain>
    </source>
</reference>
<dbReference type="SMART" id="SM01388">
    <property type="entry name" value="Mob1_phocein"/>
    <property type="match status" value="1"/>
</dbReference>
<feature type="compositionally biased region" description="Basic and acidic residues" evidence="2">
    <location>
        <begin position="473"/>
        <end position="491"/>
    </location>
</feature>
<keyword evidence="4" id="KW-1185">Reference proteome</keyword>
<proteinExistence type="predicted"/>
<keyword evidence="1" id="KW-0862">Zinc</keyword>
<dbReference type="AlphaFoldDB" id="A0A1Y2B935"/>
<evidence type="ECO:0000256" key="1">
    <source>
        <dbReference type="PIRSR" id="PIRSR605301-1"/>
    </source>
</evidence>
<feature type="compositionally biased region" description="Basic and acidic residues" evidence="2">
    <location>
        <begin position="258"/>
        <end position="283"/>
    </location>
</feature>
<sequence>MIINPPPDSGPSTYRLKRGTKLADYESVPNPLPPLSSLDGPFQLAEYLALKVRADPHDIKGLVEVPSGDTSLGGKAPEREVWIYEHLRRLPVDLTPLLINLLGTCSKETCPKMMAGEWLYLCVAHGDKDNSKEAEECCAIDYILHTVDSTVALLNNATNFPSRLQIPPSSLSHFPSLLRRLSRIFSHAFFHHREAFSLAEAETSLYARFLGLCDRYELVGPGLLVIPRDAIGPFTSDEEDEDDEEEEEVSSEESEGDQAERGRDKEEGENGGRRTKSLDRNHEISPTNRPRQPLLPKNEPLPLHVEGQVDPPVTVQRSGTIMAKGTLGRGKQSRGTMLWTSDDAPPLPLPERDPNGLTRSESIESIVRVEPTEIPAGIEESVSTSSTEPPIPVPDVPKDEIELLEEQGAISPATSVSPLKPPSAEEQSNQIQDPTQQTQDEGLEEVKLHDDDDIQSDKDRAVAGETPLIEEGSAEHVESEVVPDPVDKEITGLEGSSVTSDEH</sequence>
<feature type="compositionally biased region" description="Low complexity" evidence="2">
    <location>
        <begin position="378"/>
        <end position="388"/>
    </location>
</feature>
<feature type="binding site" evidence="1">
    <location>
        <position position="105"/>
    </location>
    <ligand>
        <name>Zn(2+)</name>
        <dbReference type="ChEBI" id="CHEBI:29105"/>
    </ligand>
</feature>
<dbReference type="PANTHER" id="PTHR22599">
    <property type="entry name" value="MPS ONE BINDER KINASE ACTIVATOR-LIKE MOB"/>
    <property type="match status" value="1"/>
</dbReference>
<evidence type="ECO:0000256" key="2">
    <source>
        <dbReference type="SAM" id="MobiDB-lite"/>
    </source>
</evidence>
<feature type="binding site" evidence="1">
    <location>
        <position position="192"/>
    </location>
    <ligand>
        <name>Zn(2+)</name>
        <dbReference type="ChEBI" id="CHEBI:29105"/>
    </ligand>
</feature>
<feature type="binding site" evidence="1">
    <location>
        <position position="110"/>
    </location>
    <ligand>
        <name>Zn(2+)</name>
        <dbReference type="ChEBI" id="CHEBI:29105"/>
    </ligand>
</feature>
<dbReference type="InParanoid" id="A0A1Y2B935"/>
<dbReference type="OrthoDB" id="10262609at2759"/>
<feature type="binding site" evidence="1">
    <location>
        <position position="187"/>
    </location>
    <ligand>
        <name>Zn(2+)</name>
        <dbReference type="ChEBI" id="CHEBI:29105"/>
    </ligand>
</feature>
<dbReference type="EMBL" id="MCFC01000017">
    <property type="protein sequence ID" value="ORY31020.1"/>
    <property type="molecule type" value="Genomic_DNA"/>
</dbReference>
<feature type="compositionally biased region" description="Basic and acidic residues" evidence="2">
    <location>
        <begin position="444"/>
        <end position="462"/>
    </location>
</feature>
<name>A0A1Y2B935_9TREE</name>
<dbReference type="Proteomes" id="UP000193986">
    <property type="component" value="Unassembled WGS sequence"/>
</dbReference>
<accession>A0A1Y2B935</accession>
<dbReference type="SUPFAM" id="SSF101152">
    <property type="entry name" value="Mob1/phocein"/>
    <property type="match status" value="1"/>
</dbReference>